<dbReference type="EMBL" id="CAANCB010000017">
    <property type="protein sequence ID" value="VKB80239.1"/>
    <property type="molecule type" value="Genomic_DNA"/>
</dbReference>
<comment type="caution">
    <text evidence="2">The sequence shown here is derived from an EMBL/GenBank/DDBJ whole genome shotgun (WGS) entry which is preliminary data.</text>
</comment>
<dbReference type="Proteomes" id="UP000358702">
    <property type="component" value="Unassembled WGS sequence"/>
</dbReference>
<evidence type="ECO:0000313" key="3">
    <source>
        <dbReference type="Proteomes" id="UP000358702"/>
    </source>
</evidence>
<organism evidence="2 3">
    <name type="scientific">Streptococcus pneumoniae</name>
    <dbReference type="NCBI Taxonomy" id="1313"/>
    <lineage>
        <taxon>Bacteria</taxon>
        <taxon>Bacillati</taxon>
        <taxon>Bacillota</taxon>
        <taxon>Bacilli</taxon>
        <taxon>Lactobacillales</taxon>
        <taxon>Streptococcaceae</taxon>
        <taxon>Streptococcus</taxon>
    </lineage>
</organism>
<feature type="region of interest" description="Disordered" evidence="1">
    <location>
        <begin position="57"/>
        <end position="79"/>
    </location>
</feature>
<gene>
    <name evidence="2" type="ORF">SAMEA3353631_02154</name>
</gene>
<sequence length="79" mass="8932">MALYKATKNLFFEQLNMDVIVNDIIELDEDYAKEVNKKLKNAFPDVKNVLELVDKNGTLEPEDEDAPSVEDASQATVED</sequence>
<evidence type="ECO:0000313" key="2">
    <source>
        <dbReference type="EMBL" id="VKB80239.1"/>
    </source>
</evidence>
<evidence type="ECO:0008006" key="4">
    <source>
        <dbReference type="Google" id="ProtNLM"/>
    </source>
</evidence>
<proteinExistence type="predicted"/>
<reference evidence="2 3" key="1">
    <citation type="submission" date="2019-04" db="EMBL/GenBank/DDBJ databases">
        <authorList>
            <consortium name="Pathogen Informatics"/>
        </authorList>
    </citation>
    <scope>NUCLEOTIDE SEQUENCE [LARGE SCALE GENOMIC DNA]</scope>
    <source>
        <strain evidence="2 3">GPSC21</strain>
    </source>
</reference>
<dbReference type="RefSeq" id="WP_069289062.1">
    <property type="nucleotide sequence ID" value="NZ_MDXS01000011.1"/>
</dbReference>
<evidence type="ECO:0000256" key="1">
    <source>
        <dbReference type="SAM" id="MobiDB-lite"/>
    </source>
</evidence>
<protein>
    <recommendedName>
        <fullName evidence="4">Phage protein</fullName>
    </recommendedName>
</protein>
<accession>A0AA47CF52</accession>
<name>A0AA47CF52_STREE</name>
<dbReference type="AlphaFoldDB" id="A0AA47CF52"/>